<dbReference type="eggNOG" id="ENOG5032S11">
    <property type="taxonomic scope" value="Bacteria"/>
</dbReference>
<dbReference type="STRING" id="313596.RB2501_15374"/>
<keyword evidence="1" id="KW-0812">Transmembrane</keyword>
<dbReference type="OrthoDB" id="1144067at2"/>
<gene>
    <name evidence="2" type="ordered locus">RB2501_15374</name>
</gene>
<dbReference type="Proteomes" id="UP000009049">
    <property type="component" value="Chromosome"/>
</dbReference>
<proteinExistence type="predicted"/>
<keyword evidence="3" id="KW-1185">Reference proteome</keyword>
<evidence type="ECO:0000256" key="1">
    <source>
        <dbReference type="SAM" id="Phobius"/>
    </source>
</evidence>
<feature type="transmembrane region" description="Helical" evidence="1">
    <location>
        <begin position="12"/>
        <end position="31"/>
    </location>
</feature>
<dbReference type="RefSeq" id="WP_015755037.1">
    <property type="nucleotide sequence ID" value="NC_013222.1"/>
</dbReference>
<reference evidence="2 3" key="1">
    <citation type="journal article" date="2009" name="J. Bacteriol.">
        <title>Complete genome sequence of Robiginitalea biformata HTCC2501.</title>
        <authorList>
            <person name="Oh H.M."/>
            <person name="Giovannoni S.J."/>
            <person name="Lee K."/>
            <person name="Ferriera S."/>
            <person name="Johnson J."/>
            <person name="Cho J.C."/>
        </authorList>
    </citation>
    <scope>NUCLEOTIDE SEQUENCE [LARGE SCALE GENOMIC DNA]</scope>
    <source>
        <strain evidence="3">ATCC BAA-864 / HTCC2501 / KCTC 12146</strain>
    </source>
</reference>
<evidence type="ECO:0000313" key="2">
    <source>
        <dbReference type="EMBL" id="EAR15721.1"/>
    </source>
</evidence>
<dbReference type="EMBL" id="CP001712">
    <property type="protein sequence ID" value="EAR15721.1"/>
    <property type="molecule type" value="Genomic_DNA"/>
</dbReference>
<organism evidence="2 3">
    <name type="scientific">Robiginitalea biformata (strain ATCC BAA-864 / DSM 15991 / KCTC 12146 / HTCC2501)</name>
    <dbReference type="NCBI Taxonomy" id="313596"/>
    <lineage>
        <taxon>Bacteria</taxon>
        <taxon>Pseudomonadati</taxon>
        <taxon>Bacteroidota</taxon>
        <taxon>Flavobacteriia</taxon>
        <taxon>Flavobacteriales</taxon>
        <taxon>Flavobacteriaceae</taxon>
        <taxon>Robiginitalea</taxon>
    </lineage>
</organism>
<accession>A4CLH2</accession>
<feature type="transmembrane region" description="Helical" evidence="1">
    <location>
        <begin position="68"/>
        <end position="88"/>
    </location>
</feature>
<evidence type="ECO:0000313" key="3">
    <source>
        <dbReference type="Proteomes" id="UP000009049"/>
    </source>
</evidence>
<dbReference type="HOGENOM" id="CLU_175138_0_0_10"/>
<dbReference type="KEGG" id="rbi:RB2501_15374"/>
<keyword evidence="1" id="KW-0472">Membrane</keyword>
<sequence length="98" mass="10828">MNALFEGKKRKLLFGLLFDGIGMLSLLIPGLGPALDLIWAPVAGWLMTQLYAGTAGRAAGFVAFAEELLPGTDIVPTFTLMWIYTYWIRKGRHDPSTR</sequence>
<keyword evidence="1" id="KW-1133">Transmembrane helix</keyword>
<name>A4CLH2_ROBBH</name>
<protein>
    <submittedName>
        <fullName evidence="2">Uncharacterized protein</fullName>
    </submittedName>
</protein>
<dbReference type="AlphaFoldDB" id="A4CLH2"/>